<comment type="caution">
    <text evidence="2">The sequence shown here is derived from an EMBL/GenBank/DDBJ whole genome shotgun (WGS) entry which is preliminary data.</text>
</comment>
<organism evidence="2 3">
    <name type="scientific">Elsinoe batatas</name>
    <dbReference type="NCBI Taxonomy" id="2601811"/>
    <lineage>
        <taxon>Eukaryota</taxon>
        <taxon>Fungi</taxon>
        <taxon>Dikarya</taxon>
        <taxon>Ascomycota</taxon>
        <taxon>Pezizomycotina</taxon>
        <taxon>Dothideomycetes</taxon>
        <taxon>Dothideomycetidae</taxon>
        <taxon>Myriangiales</taxon>
        <taxon>Elsinoaceae</taxon>
        <taxon>Elsinoe</taxon>
    </lineage>
</organism>
<dbReference type="Pfam" id="PF12697">
    <property type="entry name" value="Abhydrolase_6"/>
    <property type="match status" value="1"/>
</dbReference>
<dbReference type="Proteomes" id="UP000809789">
    <property type="component" value="Unassembled WGS sequence"/>
</dbReference>
<proteinExistence type="predicted"/>
<dbReference type="OrthoDB" id="408373at2759"/>
<dbReference type="AlphaFoldDB" id="A0A8K0L5I7"/>
<reference evidence="2" key="1">
    <citation type="submission" date="2021-07" db="EMBL/GenBank/DDBJ databases">
        <title>Elsinoe batatas strain:CRI-CJ2 Genome sequencing and assembly.</title>
        <authorList>
            <person name="Huang L."/>
        </authorList>
    </citation>
    <scope>NUCLEOTIDE SEQUENCE</scope>
    <source>
        <strain evidence="2">CRI-CJ2</strain>
    </source>
</reference>
<gene>
    <name evidence="2" type="ORF">KVT40_002734</name>
</gene>
<dbReference type="PANTHER" id="PTHR37017:SF8">
    <property type="entry name" value="AB HYDROLASE-1 DOMAIN-CONTAINING PROTEIN"/>
    <property type="match status" value="1"/>
</dbReference>
<dbReference type="Gene3D" id="3.40.50.1820">
    <property type="entry name" value="alpha/beta hydrolase"/>
    <property type="match status" value="1"/>
</dbReference>
<dbReference type="InterPro" id="IPR029058">
    <property type="entry name" value="AB_hydrolase_fold"/>
</dbReference>
<dbReference type="SUPFAM" id="SSF53474">
    <property type="entry name" value="alpha/beta-Hydrolases"/>
    <property type="match status" value="1"/>
</dbReference>
<sequence length="288" mass="31075">MEVHVKPILSLPANSNPFHFDRTGIQQADTMANPLVWLLVPGAWHPGPMYQPMLNKLGEAGYETHVITNRSVADPNAENVTIQDDAQQVHDVITGFIDQSKDVVVITHSYGGLVGTTGAYGLSKKAVKSAGKKGGVIGVVCIASIFSKEGVSLRDAGGAAAGWVNANSPREGVSSVSIEDGMDVFYGPEVDQDTARALAGQIKPQGMQTFTSPPGKSVWADENMKGRLGYIRCLRDRALPFEVQKALLELTETEWHVADMDTGHSPFVSRPDETVNICLDMLEKFKNA</sequence>
<dbReference type="InterPro" id="IPR052897">
    <property type="entry name" value="Sec-Metab_Biosynth_Hydrolase"/>
</dbReference>
<name>A0A8K0L5I7_9PEZI</name>
<accession>A0A8K0L5I7</accession>
<evidence type="ECO:0000313" key="2">
    <source>
        <dbReference type="EMBL" id="KAG8628869.1"/>
    </source>
</evidence>
<dbReference type="PANTHER" id="PTHR37017">
    <property type="entry name" value="AB HYDROLASE-1 DOMAIN-CONTAINING PROTEIN-RELATED"/>
    <property type="match status" value="1"/>
</dbReference>
<feature type="domain" description="AB hydrolase-1" evidence="1">
    <location>
        <begin position="38"/>
        <end position="275"/>
    </location>
</feature>
<dbReference type="EMBL" id="JAESVG020000003">
    <property type="protein sequence ID" value="KAG8628869.1"/>
    <property type="molecule type" value="Genomic_DNA"/>
</dbReference>
<protein>
    <recommendedName>
        <fullName evidence="1">AB hydrolase-1 domain-containing protein</fullName>
    </recommendedName>
</protein>
<keyword evidence="3" id="KW-1185">Reference proteome</keyword>
<dbReference type="InterPro" id="IPR000073">
    <property type="entry name" value="AB_hydrolase_1"/>
</dbReference>
<evidence type="ECO:0000313" key="3">
    <source>
        <dbReference type="Proteomes" id="UP000809789"/>
    </source>
</evidence>
<evidence type="ECO:0000259" key="1">
    <source>
        <dbReference type="Pfam" id="PF12697"/>
    </source>
</evidence>